<dbReference type="InterPro" id="IPR036390">
    <property type="entry name" value="WH_DNA-bd_sf"/>
</dbReference>
<dbReference type="RefSeq" id="WP_212494738.1">
    <property type="nucleotide sequence ID" value="NZ_JAFCJH010000052.1"/>
</dbReference>
<comment type="caution">
    <text evidence="5">The sequence shown here is derived from an EMBL/GenBank/DDBJ whole genome shotgun (WGS) entry which is preliminary data.</text>
</comment>
<dbReference type="Pfam" id="PF13412">
    <property type="entry name" value="HTH_24"/>
    <property type="match status" value="1"/>
</dbReference>
<dbReference type="InterPro" id="IPR019888">
    <property type="entry name" value="Tscrpt_reg_AsnC-like"/>
</dbReference>
<dbReference type="InterPro" id="IPR000485">
    <property type="entry name" value="AsnC-type_HTH_dom"/>
</dbReference>
<dbReference type="CDD" id="cd00090">
    <property type="entry name" value="HTH_ARSR"/>
    <property type="match status" value="1"/>
</dbReference>
<accession>A0ABS5FU56</accession>
<reference evidence="6" key="1">
    <citation type="journal article" date="2021" name="ISME J.">
        <title>Evolutionary origin and ecological implication of a unique nif island in free-living Bradyrhizobium lineages.</title>
        <authorList>
            <person name="Tao J."/>
        </authorList>
    </citation>
    <scope>NUCLEOTIDE SEQUENCE [LARGE SCALE GENOMIC DNA]</scope>
    <source>
        <strain evidence="6">SZCCT0434</strain>
    </source>
</reference>
<dbReference type="SUPFAM" id="SSF54909">
    <property type="entry name" value="Dimeric alpha+beta barrel"/>
    <property type="match status" value="1"/>
</dbReference>
<dbReference type="EMBL" id="JAFCJH010000052">
    <property type="protein sequence ID" value="MBR0800308.1"/>
    <property type="molecule type" value="Genomic_DNA"/>
</dbReference>
<dbReference type="InterPro" id="IPR011991">
    <property type="entry name" value="ArsR-like_HTH"/>
</dbReference>
<evidence type="ECO:0000259" key="4">
    <source>
        <dbReference type="PROSITE" id="PS50956"/>
    </source>
</evidence>
<dbReference type="SUPFAM" id="SSF46785">
    <property type="entry name" value="Winged helix' DNA-binding domain"/>
    <property type="match status" value="1"/>
</dbReference>
<dbReference type="Gene3D" id="3.30.70.920">
    <property type="match status" value="1"/>
</dbReference>
<dbReference type="InterPro" id="IPR019885">
    <property type="entry name" value="Tscrpt_reg_HTH_AsnC-type_CS"/>
</dbReference>
<dbReference type="SMART" id="SM00344">
    <property type="entry name" value="HTH_ASNC"/>
    <property type="match status" value="1"/>
</dbReference>
<dbReference type="InterPro" id="IPR011008">
    <property type="entry name" value="Dimeric_a/b-barrel"/>
</dbReference>
<dbReference type="Gene3D" id="1.10.10.10">
    <property type="entry name" value="Winged helix-like DNA-binding domain superfamily/Winged helix DNA-binding domain"/>
    <property type="match status" value="1"/>
</dbReference>
<evidence type="ECO:0000256" key="1">
    <source>
        <dbReference type="ARBA" id="ARBA00023015"/>
    </source>
</evidence>
<dbReference type="PROSITE" id="PS00519">
    <property type="entry name" value="HTH_ASNC_1"/>
    <property type="match status" value="1"/>
</dbReference>
<name>A0ABS5FU56_9BRAD</name>
<evidence type="ECO:0000313" key="5">
    <source>
        <dbReference type="EMBL" id="MBR0800308.1"/>
    </source>
</evidence>
<evidence type="ECO:0000256" key="3">
    <source>
        <dbReference type="ARBA" id="ARBA00023163"/>
    </source>
</evidence>
<sequence length="154" mass="17934">MTKPLDEIDLRILRVMQKDARKTNLEISEEVGLSPTPCLRRIRMMEERGVIRRYVTLLDPTRLGLGLSVFVRVWLRGQDATTVNKFIEAVRKAPEIVECHLMAGDCDYILRVVSRNMEDYRSFQMDQLSRLPGILNFKTDIPMQLIKWSTELPI</sequence>
<protein>
    <submittedName>
        <fullName evidence="5">Lrp/AsnC family transcriptional regulator</fullName>
    </submittedName>
</protein>
<dbReference type="PRINTS" id="PR00033">
    <property type="entry name" value="HTHASNC"/>
</dbReference>
<dbReference type="PROSITE" id="PS50956">
    <property type="entry name" value="HTH_ASNC_2"/>
    <property type="match status" value="1"/>
</dbReference>
<dbReference type="PANTHER" id="PTHR30154:SF34">
    <property type="entry name" value="TRANSCRIPTIONAL REGULATOR AZLB"/>
    <property type="match status" value="1"/>
</dbReference>
<dbReference type="InterPro" id="IPR036388">
    <property type="entry name" value="WH-like_DNA-bd_sf"/>
</dbReference>
<keyword evidence="3" id="KW-0804">Transcription</keyword>
<evidence type="ECO:0000256" key="2">
    <source>
        <dbReference type="ARBA" id="ARBA00023125"/>
    </source>
</evidence>
<dbReference type="Pfam" id="PF01037">
    <property type="entry name" value="AsnC_trans_reg"/>
    <property type="match status" value="1"/>
</dbReference>
<evidence type="ECO:0000313" key="6">
    <source>
        <dbReference type="Proteomes" id="UP001315278"/>
    </source>
</evidence>
<dbReference type="InterPro" id="IPR019887">
    <property type="entry name" value="Tscrpt_reg_AsnC/Lrp_C"/>
</dbReference>
<gene>
    <name evidence="5" type="ORF">JQ615_33565</name>
</gene>
<keyword evidence="1" id="KW-0805">Transcription regulation</keyword>
<keyword evidence="6" id="KW-1185">Reference proteome</keyword>
<organism evidence="5 6">
    <name type="scientific">Bradyrhizobium jicamae</name>
    <dbReference type="NCBI Taxonomy" id="280332"/>
    <lineage>
        <taxon>Bacteria</taxon>
        <taxon>Pseudomonadati</taxon>
        <taxon>Pseudomonadota</taxon>
        <taxon>Alphaproteobacteria</taxon>
        <taxon>Hyphomicrobiales</taxon>
        <taxon>Nitrobacteraceae</taxon>
        <taxon>Bradyrhizobium</taxon>
    </lineage>
</organism>
<dbReference type="Proteomes" id="UP001315278">
    <property type="component" value="Unassembled WGS sequence"/>
</dbReference>
<dbReference type="PANTHER" id="PTHR30154">
    <property type="entry name" value="LEUCINE-RESPONSIVE REGULATORY PROTEIN"/>
    <property type="match status" value="1"/>
</dbReference>
<feature type="domain" description="HTH asnC-type" evidence="4">
    <location>
        <begin position="5"/>
        <end position="66"/>
    </location>
</feature>
<proteinExistence type="predicted"/>
<keyword evidence="2" id="KW-0238">DNA-binding</keyword>